<dbReference type="eggNOG" id="KOG1192">
    <property type="taxonomic scope" value="Eukaryota"/>
</dbReference>
<reference evidence="6" key="3">
    <citation type="submission" date="2025-04" db="UniProtKB">
        <authorList>
            <consortium name="RefSeq"/>
        </authorList>
    </citation>
    <scope>IDENTIFICATION</scope>
    <source>
        <tissue evidence="6">Etiolated seedlings</tissue>
    </source>
</reference>
<dbReference type="PANTHER" id="PTHR11926">
    <property type="entry name" value="GLUCOSYL/GLUCURONOSYL TRANSFERASES"/>
    <property type="match status" value="1"/>
</dbReference>
<dbReference type="PaxDb" id="3827-XP_004490689.1"/>
<comment type="similarity">
    <text evidence="1">Belongs to the UDP-glycosyltransferase family.</text>
</comment>
<dbReference type="FunFam" id="3.40.50.2000:FF:000152">
    <property type="entry name" value="Glycosyltransferase"/>
    <property type="match status" value="1"/>
</dbReference>
<dbReference type="KEGG" id="cam:101507661"/>
<dbReference type="EMBL" id="KF006952">
    <property type="protein sequence ID" value="AGU14104.1"/>
    <property type="molecule type" value="Genomic_DNA"/>
</dbReference>
<reference evidence="4" key="2">
    <citation type="journal article" date="2014" name="PLoS ONE">
        <title>Genome-Wide Identification and Tissue-Specific Expression Analysis of UDP-Glycosyltransferases Genes Confirm Their Abundance in Cicer arietinum (Chickpea) Genome.</title>
        <authorList>
            <person name="Sharma R."/>
            <person name="Rawat V."/>
            <person name="Suresh C.G."/>
        </authorList>
    </citation>
    <scope>NUCLEOTIDE SEQUENCE</scope>
</reference>
<dbReference type="Proteomes" id="UP000087171">
    <property type="component" value="Chromosome Ca2"/>
</dbReference>
<evidence type="ECO:0000256" key="1">
    <source>
        <dbReference type="ARBA" id="ARBA00009995"/>
    </source>
</evidence>
<proteinExistence type="inferred from homology"/>
<sequence length="458" mass="51987">MEPPLTSLCHVVAMPYPARGHINPMMNLCKLLVSKNNNIIVTFVVTEEWLSFISPDPKPDNICFRSISNVVPSELTRGRDHPAFVDDVMTKMEEHFEKLLDLIEQPPSIIVYDTMLYWVVVVGNRRNIPVASLWTTSALIFSVFLHHHLLEQNGHYPVKFSENGDKRVDYIPGISSTRLADFPLNDDSSKSKRMMQMSLKGFKWIHKAQYLLFTSIYELEPQAIDIIKSKLSLPIYTIGPTIPYFSLNKKNNLKTNAYHSYIEWLDSQPNGSVLYIAQGSFSSASSAQIDEIAIALCESNVRFLWVARNETSRLKKICGHMGLVLEWCDQLRVLSHSSIGGFWSHCGWNSIKESVLAGVPFLTFPINLDQPFNSKMIVEDWKVGLRVKEDFKGDILVKKCEIVRMVCKFMDLDSDFTRDIRETSRKVKNICLDAIGNGGSADTDLNAFIADIVHFTNA</sequence>
<keyword evidence="2" id="KW-0328">Glycosyltransferase</keyword>
<keyword evidence="5" id="KW-1185">Reference proteome</keyword>
<dbReference type="GO" id="GO:0080044">
    <property type="term" value="F:quercetin 7-O-glucosyltransferase activity"/>
    <property type="evidence" value="ECO:0007669"/>
    <property type="project" value="TreeGrafter"/>
</dbReference>
<protein>
    <submittedName>
        <fullName evidence="4 6">UDP-glycosyltransferase</fullName>
    </submittedName>
</protein>
<dbReference type="Pfam" id="PF00201">
    <property type="entry name" value="UDPGT"/>
    <property type="match status" value="1"/>
</dbReference>
<evidence type="ECO:0000313" key="4">
    <source>
        <dbReference type="EMBL" id="AGU14104.1"/>
    </source>
</evidence>
<dbReference type="RefSeq" id="XP_004490689.1">
    <property type="nucleotide sequence ID" value="XM_004490632.3"/>
</dbReference>
<gene>
    <name evidence="4 6" type="primary">UGT87E3</name>
</gene>
<dbReference type="PANTHER" id="PTHR11926:SF1494">
    <property type="entry name" value="FLAVONOL 3-O-GLUCOSYLTRANSFERASE UGT76E12-RELATED"/>
    <property type="match status" value="1"/>
</dbReference>
<accession>A0A067XTI9</accession>
<dbReference type="SUPFAM" id="SSF53756">
    <property type="entry name" value="UDP-Glycosyltransferase/glycogen phosphorylase"/>
    <property type="match status" value="1"/>
</dbReference>
<evidence type="ECO:0000313" key="5">
    <source>
        <dbReference type="Proteomes" id="UP000087171"/>
    </source>
</evidence>
<evidence type="ECO:0000256" key="3">
    <source>
        <dbReference type="ARBA" id="ARBA00022679"/>
    </source>
</evidence>
<evidence type="ECO:0000256" key="2">
    <source>
        <dbReference type="ARBA" id="ARBA00022676"/>
    </source>
</evidence>
<dbReference type="OrthoDB" id="5835829at2759"/>
<keyword evidence="3 4" id="KW-0808">Transferase</keyword>
<evidence type="ECO:0000313" key="6">
    <source>
        <dbReference type="RefSeq" id="XP_004490689.1"/>
    </source>
</evidence>
<dbReference type="AlphaFoldDB" id="A0A067XTI9"/>
<dbReference type="Gene3D" id="3.40.50.2000">
    <property type="entry name" value="Glycogen Phosphorylase B"/>
    <property type="match status" value="2"/>
</dbReference>
<dbReference type="GO" id="GO:0080043">
    <property type="term" value="F:quercetin 3-O-glucosyltransferase activity"/>
    <property type="evidence" value="ECO:0007669"/>
    <property type="project" value="TreeGrafter"/>
</dbReference>
<dbReference type="GeneID" id="101507661"/>
<dbReference type="CDD" id="cd03784">
    <property type="entry name" value="GT1_Gtf-like"/>
    <property type="match status" value="1"/>
</dbReference>
<organism evidence="4">
    <name type="scientific">Cicer arietinum</name>
    <name type="common">Chickpea</name>
    <name type="synonym">Garbanzo</name>
    <dbReference type="NCBI Taxonomy" id="3827"/>
    <lineage>
        <taxon>Eukaryota</taxon>
        <taxon>Viridiplantae</taxon>
        <taxon>Streptophyta</taxon>
        <taxon>Embryophyta</taxon>
        <taxon>Tracheophyta</taxon>
        <taxon>Spermatophyta</taxon>
        <taxon>Magnoliopsida</taxon>
        <taxon>eudicotyledons</taxon>
        <taxon>Gunneridae</taxon>
        <taxon>Pentapetalae</taxon>
        <taxon>rosids</taxon>
        <taxon>fabids</taxon>
        <taxon>Fabales</taxon>
        <taxon>Fabaceae</taxon>
        <taxon>Papilionoideae</taxon>
        <taxon>50 kb inversion clade</taxon>
        <taxon>NPAAA clade</taxon>
        <taxon>Hologalegina</taxon>
        <taxon>IRL clade</taxon>
        <taxon>Cicereae</taxon>
        <taxon>Cicer</taxon>
    </lineage>
</organism>
<reference evidence="5" key="1">
    <citation type="journal article" date="2013" name="Nat. Biotechnol.">
        <title>Draft genome sequence of chickpea (Cicer arietinum) provides a resource for trait improvement.</title>
        <authorList>
            <person name="Varshney R.K."/>
            <person name="Song C."/>
            <person name="Saxena R.K."/>
            <person name="Azam S."/>
            <person name="Yu S."/>
            <person name="Sharpe A.G."/>
            <person name="Cannon S."/>
            <person name="Baek J."/>
            <person name="Rosen B.D."/>
            <person name="Tar'an B."/>
            <person name="Millan T."/>
            <person name="Zhang X."/>
            <person name="Ramsay L.D."/>
            <person name="Iwata A."/>
            <person name="Wang Y."/>
            <person name="Nelson W."/>
            <person name="Farmer A.D."/>
            <person name="Gaur P.M."/>
            <person name="Soderlund C."/>
            <person name="Penmetsa R.V."/>
            <person name="Xu C."/>
            <person name="Bharti A.K."/>
            <person name="He W."/>
            <person name="Winter P."/>
            <person name="Zhao S."/>
            <person name="Hane J.K."/>
            <person name="Carrasquilla-Garcia N."/>
            <person name="Condie J.A."/>
            <person name="Upadhyaya H.D."/>
            <person name="Luo M.C."/>
            <person name="Thudi M."/>
            <person name="Gowda C.L."/>
            <person name="Singh N.P."/>
            <person name="Lichtenzveig J."/>
            <person name="Gali K.K."/>
            <person name="Rubio J."/>
            <person name="Nadarajan N."/>
            <person name="Dolezel J."/>
            <person name="Bansal K.C."/>
            <person name="Xu X."/>
            <person name="Edwards D."/>
            <person name="Zhang G."/>
            <person name="Kahl G."/>
            <person name="Gil J."/>
            <person name="Singh K.B."/>
            <person name="Datta S.K."/>
            <person name="Jackson S.A."/>
            <person name="Wang J."/>
            <person name="Cook D.R."/>
        </authorList>
    </citation>
    <scope>NUCLEOTIDE SEQUENCE [LARGE SCALE GENOMIC DNA]</scope>
    <source>
        <strain evidence="5">cv. CDC Frontier</strain>
    </source>
</reference>
<dbReference type="InterPro" id="IPR002213">
    <property type="entry name" value="UDP_glucos_trans"/>
</dbReference>
<name>A0A067XTI9_CICAR</name>